<sequence length="189" mass="21332">MHDIAARLEQLKEAIVTDFPAEVGEPVDQTLYSRVSNFFRNGPHRKVLVFTSDGVDFQYDEDAKKDDDYELEVGIWAAFDQVLEQAGQVLGAPLGHRPRDWSSVMDVGEYDDDHEGDSRDDTAWTPEYEQGALMDCESDRTRYWFVNGRHVFLQAGILTGDDDIVGFVAMTVTPPVGDAQPEGYWPPEQ</sequence>
<keyword evidence="2" id="KW-1185">Reference proteome</keyword>
<organism evidence="1 2">
    <name type="scientific">Massilia frigida</name>
    <dbReference type="NCBI Taxonomy" id="2609281"/>
    <lineage>
        <taxon>Bacteria</taxon>
        <taxon>Pseudomonadati</taxon>
        <taxon>Pseudomonadota</taxon>
        <taxon>Betaproteobacteria</taxon>
        <taxon>Burkholderiales</taxon>
        <taxon>Oxalobacteraceae</taxon>
        <taxon>Telluria group</taxon>
        <taxon>Massilia</taxon>
    </lineage>
</organism>
<dbReference type="RefSeq" id="WP_167086272.1">
    <property type="nucleotide sequence ID" value="NZ_WHJG01000006.1"/>
</dbReference>
<evidence type="ECO:0000313" key="2">
    <source>
        <dbReference type="Proteomes" id="UP000621455"/>
    </source>
</evidence>
<dbReference type="EMBL" id="WHJG01000006">
    <property type="protein sequence ID" value="NHZ79314.1"/>
    <property type="molecule type" value="Genomic_DNA"/>
</dbReference>
<reference evidence="1 2" key="1">
    <citation type="submission" date="2019-10" db="EMBL/GenBank/DDBJ databases">
        <title>Taxonomy of Antarctic Massilia spp.: description of Massilia rubra sp. nov., Massilia aquatica sp. nov., Massilia mucilaginosa sp. nov., Massilia frigida sp. nov. isolated from streams, lakes and regoliths.</title>
        <authorList>
            <person name="Holochova P."/>
            <person name="Sedlacek I."/>
            <person name="Kralova S."/>
            <person name="Maslanova I."/>
            <person name="Busse H.-J."/>
            <person name="Stankova E."/>
            <person name="Vrbovska V."/>
            <person name="Kovarovic V."/>
            <person name="Bartak M."/>
            <person name="Svec P."/>
            <person name="Pantucek R."/>
        </authorList>
    </citation>
    <scope>NUCLEOTIDE SEQUENCE [LARGE SCALE GENOMIC DNA]</scope>
    <source>
        <strain evidence="1 2">CCM 8695</strain>
    </source>
</reference>
<protein>
    <submittedName>
        <fullName evidence="1">Uncharacterized protein</fullName>
    </submittedName>
</protein>
<name>A0ABX0N237_9BURK</name>
<gene>
    <name evidence="1" type="ORF">F2P44_08495</name>
</gene>
<comment type="caution">
    <text evidence="1">The sequence shown here is derived from an EMBL/GenBank/DDBJ whole genome shotgun (WGS) entry which is preliminary data.</text>
</comment>
<evidence type="ECO:0000313" key="1">
    <source>
        <dbReference type="EMBL" id="NHZ79314.1"/>
    </source>
</evidence>
<dbReference type="Proteomes" id="UP000621455">
    <property type="component" value="Unassembled WGS sequence"/>
</dbReference>
<proteinExistence type="predicted"/>
<accession>A0ABX0N237</accession>